<evidence type="ECO:0000313" key="5">
    <source>
        <dbReference type="Proteomes" id="UP000053405"/>
    </source>
</evidence>
<dbReference type="eggNOG" id="COG1506">
    <property type="taxonomic scope" value="Bacteria"/>
</dbReference>
<evidence type="ECO:0000256" key="1">
    <source>
        <dbReference type="ARBA" id="ARBA00022801"/>
    </source>
</evidence>
<organism evidence="4 5">
    <name type="scientific">Gordonia hirsuta DSM 44140 = NBRC 16056</name>
    <dbReference type="NCBI Taxonomy" id="1121927"/>
    <lineage>
        <taxon>Bacteria</taxon>
        <taxon>Bacillati</taxon>
        <taxon>Actinomycetota</taxon>
        <taxon>Actinomycetes</taxon>
        <taxon>Mycobacteriales</taxon>
        <taxon>Gordoniaceae</taxon>
        <taxon>Gordonia</taxon>
    </lineage>
</organism>
<dbReference type="Gene3D" id="3.40.50.1820">
    <property type="entry name" value="alpha/beta hydrolase"/>
    <property type="match status" value="1"/>
</dbReference>
<keyword evidence="1" id="KW-0378">Hydrolase</keyword>
<name>L7LAB2_9ACTN</name>
<keyword evidence="5" id="KW-1185">Reference proteome</keyword>
<dbReference type="ESTHER" id="9acto-l7lab2">
    <property type="family name" value="Est9X"/>
</dbReference>
<dbReference type="SUPFAM" id="SSF53474">
    <property type="entry name" value="alpha/beta-Hydrolases"/>
    <property type="match status" value="1"/>
</dbReference>
<feature type="domain" description="BD-FAE-like" evidence="3">
    <location>
        <begin position="81"/>
        <end position="271"/>
    </location>
</feature>
<dbReference type="Pfam" id="PF20434">
    <property type="entry name" value="BD-FAE"/>
    <property type="match status" value="1"/>
</dbReference>
<dbReference type="InterPro" id="IPR029058">
    <property type="entry name" value="AB_hydrolase_fold"/>
</dbReference>
<comment type="caution">
    <text evidence="4">The sequence shown here is derived from an EMBL/GenBank/DDBJ whole genome shotgun (WGS) entry which is preliminary data.</text>
</comment>
<dbReference type="AlphaFoldDB" id="L7LAB2"/>
<dbReference type="PANTHER" id="PTHR48081">
    <property type="entry name" value="AB HYDROLASE SUPERFAMILY PROTEIN C4A8.06C"/>
    <property type="match status" value="1"/>
</dbReference>
<gene>
    <name evidence="4" type="ORF">GOHSU_29_00530</name>
</gene>
<sequence>MRTKRTKHLPAAIAVTALLLLTGCSAGDPTAADDTTAAVAADPGQAADDFTKIEASTNVEPIRYQYPTTTADRDNDQNWVDLFLPPGERVDNATPLVVLIHGGAWKSEIGADSFVTFAQRLAERGMAVYNVEYRRVGAGGGWPTTFADVAAALDYIPNVQRANPSVNLDDVVVAGHSAGGQLSMWAGTRHNLKDNEVGAKPKFRPSQVISISGPVDMVTAVEMGDKAIVGALGGTPDDIPERYAMVDPIQNIDPSIPTIAINGDADRTVPAVLGQNYVAAAKKRGGRSTFVMIPGANHVSLVTPNNPQFMTVLETISRASHSAQRR</sequence>
<evidence type="ECO:0000259" key="3">
    <source>
        <dbReference type="Pfam" id="PF20434"/>
    </source>
</evidence>
<dbReference type="PROSITE" id="PS51257">
    <property type="entry name" value="PROKAR_LIPOPROTEIN"/>
    <property type="match status" value="1"/>
</dbReference>
<proteinExistence type="predicted"/>
<dbReference type="EMBL" id="BANT01000029">
    <property type="protein sequence ID" value="GAC58070.1"/>
    <property type="molecule type" value="Genomic_DNA"/>
</dbReference>
<feature type="chain" id="PRO_5039483857" description="BD-FAE-like domain-containing protein" evidence="2">
    <location>
        <begin position="27"/>
        <end position="326"/>
    </location>
</feature>
<keyword evidence="2" id="KW-0732">Signal</keyword>
<accession>L7LAB2</accession>
<dbReference type="InterPro" id="IPR050300">
    <property type="entry name" value="GDXG_lipolytic_enzyme"/>
</dbReference>
<dbReference type="InterPro" id="IPR049492">
    <property type="entry name" value="BD-FAE-like_dom"/>
</dbReference>
<evidence type="ECO:0000313" key="4">
    <source>
        <dbReference type="EMBL" id="GAC58070.1"/>
    </source>
</evidence>
<dbReference type="Proteomes" id="UP000053405">
    <property type="component" value="Unassembled WGS sequence"/>
</dbReference>
<evidence type="ECO:0000256" key="2">
    <source>
        <dbReference type="SAM" id="SignalP"/>
    </source>
</evidence>
<dbReference type="GO" id="GO:0016787">
    <property type="term" value="F:hydrolase activity"/>
    <property type="evidence" value="ECO:0007669"/>
    <property type="project" value="UniProtKB-KW"/>
</dbReference>
<protein>
    <recommendedName>
        <fullName evidence="3">BD-FAE-like domain-containing protein</fullName>
    </recommendedName>
</protein>
<feature type="signal peptide" evidence="2">
    <location>
        <begin position="1"/>
        <end position="26"/>
    </location>
</feature>
<dbReference type="STRING" id="1121927.GOHSU_29_00530"/>
<reference evidence="4 5" key="1">
    <citation type="submission" date="2012-12" db="EMBL/GenBank/DDBJ databases">
        <title>Whole genome shotgun sequence of Gordonia hirsuta NBRC 16056.</title>
        <authorList>
            <person name="Isaki-Nakamura S."/>
            <person name="Hosoyama A."/>
            <person name="Tsuchikane K."/>
            <person name="Katsumata H."/>
            <person name="Baba S."/>
            <person name="Yamazaki S."/>
            <person name="Fujita N."/>
        </authorList>
    </citation>
    <scope>NUCLEOTIDE SEQUENCE [LARGE SCALE GENOMIC DNA]</scope>
    <source>
        <strain evidence="4 5">NBRC 16056</strain>
    </source>
</reference>